<accession>A0A3Q8S2T1</accession>
<proteinExistence type="inferred from homology"/>
<dbReference type="AlphaFoldDB" id="A0A3Q8S2T1"/>
<keyword evidence="5 6" id="KW-0472">Membrane</keyword>
<feature type="transmembrane region" description="Helical" evidence="6">
    <location>
        <begin position="220"/>
        <end position="242"/>
    </location>
</feature>
<feature type="transmembrane region" description="Helical" evidence="6">
    <location>
        <begin position="66"/>
        <end position="84"/>
    </location>
</feature>
<evidence type="ECO:0000256" key="1">
    <source>
        <dbReference type="ARBA" id="ARBA00004141"/>
    </source>
</evidence>
<sequence length="260" mass="29000">MNSGIIQLSILQFSLIYLLLLVVLFIMKRAQISQTRLLFTASIKMSVQLYLSGLILTYIFGNPHPIFVILYLMSMVLFSTFRILKKNPRLNPQFKRVIFICLMASGLFVVAFFVGVIVKTSVFNPQYAIPVGGMIIGNAMNGLSLGIKTLTDTLDLERNKVETLLNLGVTPRRIMIPFVNQSLEMALLPTLNNMLNMGIISLPGMMTGQIISGTEPLTAIMYQTAIMIAITTGVALTTFTSLSIGYRTLINENEQINWYE</sequence>
<evidence type="ECO:0000313" key="7">
    <source>
        <dbReference type="EMBL" id="AZK44229.1"/>
    </source>
</evidence>
<evidence type="ECO:0000256" key="2">
    <source>
        <dbReference type="ARBA" id="ARBA00005268"/>
    </source>
</evidence>
<evidence type="ECO:0000256" key="3">
    <source>
        <dbReference type="ARBA" id="ARBA00022692"/>
    </source>
</evidence>
<dbReference type="PANTHER" id="PTHR30028:SF0">
    <property type="entry name" value="PROTEIN ALUMINUM SENSITIVE 3"/>
    <property type="match status" value="1"/>
</dbReference>
<reference evidence="7 8" key="1">
    <citation type="journal article" date="2020" name="Int. J. Syst. Evol. Microbiol.">
        <title>Description of Erysipelothrix piscisicarius sp. nov., an emergent fish pathogen, and assessment of virulence using a tiger barb (Puntigrus tetrazona) infection model.</title>
        <authorList>
            <person name="Pomaranski E.K."/>
            <person name="Griffin M.J."/>
            <person name="Camus A.C."/>
            <person name="Armwood A.R."/>
            <person name="Shelley J."/>
            <person name="Waldbieser G.C."/>
            <person name="LaFrentz B.R."/>
            <person name="Garcia J.C."/>
            <person name="Yanong R."/>
            <person name="Soto E."/>
        </authorList>
    </citation>
    <scope>NUCLEOTIDE SEQUENCE [LARGE SCALE GENOMIC DNA]</scope>
    <source>
        <strain evidence="7 8">15TAL0474</strain>
    </source>
</reference>
<keyword evidence="8" id="KW-1185">Reference proteome</keyword>
<keyword evidence="3 6" id="KW-0812">Transmembrane</keyword>
<dbReference type="PANTHER" id="PTHR30028">
    <property type="entry name" value="UPF0014 INNER MEMBRANE PROTEIN YBBM-RELATED"/>
    <property type="match status" value="1"/>
</dbReference>
<feature type="transmembrane region" description="Helical" evidence="6">
    <location>
        <begin position="38"/>
        <end position="60"/>
    </location>
</feature>
<comment type="subcellular location">
    <subcellularLocation>
        <location evidence="1">Membrane</location>
        <topology evidence="1">Multi-pass membrane protein</topology>
    </subcellularLocation>
</comment>
<name>A0A3Q8S2T1_9FIRM</name>
<keyword evidence="4 6" id="KW-1133">Transmembrane helix</keyword>
<dbReference type="Pfam" id="PF03649">
    <property type="entry name" value="UPF0014"/>
    <property type="match status" value="1"/>
</dbReference>
<dbReference type="KEGG" id="eri:EEI45_05235"/>
<dbReference type="RefSeq" id="WP_125164406.1">
    <property type="nucleotide sequence ID" value="NZ_CP034234.1"/>
</dbReference>
<comment type="similarity">
    <text evidence="2">Belongs to the UPF0014 family.</text>
</comment>
<evidence type="ECO:0000256" key="5">
    <source>
        <dbReference type="ARBA" id="ARBA00023136"/>
    </source>
</evidence>
<dbReference type="InterPro" id="IPR005226">
    <property type="entry name" value="UPF0014_fam"/>
</dbReference>
<dbReference type="GO" id="GO:0005886">
    <property type="term" value="C:plasma membrane"/>
    <property type="evidence" value="ECO:0007669"/>
    <property type="project" value="TreeGrafter"/>
</dbReference>
<feature type="transmembrane region" description="Helical" evidence="6">
    <location>
        <begin position="96"/>
        <end position="118"/>
    </location>
</feature>
<feature type="transmembrane region" description="Helical" evidence="6">
    <location>
        <begin position="6"/>
        <end position="26"/>
    </location>
</feature>
<evidence type="ECO:0000313" key="8">
    <source>
        <dbReference type="Proteomes" id="UP000278804"/>
    </source>
</evidence>
<evidence type="ECO:0000256" key="6">
    <source>
        <dbReference type="SAM" id="Phobius"/>
    </source>
</evidence>
<dbReference type="EMBL" id="CP034234">
    <property type="protein sequence ID" value="AZK44229.1"/>
    <property type="molecule type" value="Genomic_DNA"/>
</dbReference>
<protein>
    <submittedName>
        <fullName evidence="7">ABC transporter permease</fullName>
    </submittedName>
</protein>
<organism evidence="7 8">
    <name type="scientific">Erysipelothrix piscisicarius</name>
    <dbReference type="NCBI Taxonomy" id="2485784"/>
    <lineage>
        <taxon>Bacteria</taxon>
        <taxon>Bacillati</taxon>
        <taxon>Bacillota</taxon>
        <taxon>Erysipelotrichia</taxon>
        <taxon>Erysipelotrichales</taxon>
        <taxon>Erysipelotrichaceae</taxon>
        <taxon>Erysipelothrix</taxon>
    </lineage>
</organism>
<dbReference type="Proteomes" id="UP000278804">
    <property type="component" value="Chromosome"/>
</dbReference>
<gene>
    <name evidence="7" type="ORF">EEI45_05235</name>
</gene>
<evidence type="ECO:0000256" key="4">
    <source>
        <dbReference type="ARBA" id="ARBA00022989"/>
    </source>
</evidence>